<reference evidence="2" key="1">
    <citation type="journal article" date="2023" name="Mol. Biol. Evol.">
        <title>Third-Generation Sequencing Reveals the Adaptive Role of the Epigenome in Three Deep-Sea Polychaetes.</title>
        <authorList>
            <person name="Perez M."/>
            <person name="Aroh O."/>
            <person name="Sun Y."/>
            <person name="Lan Y."/>
            <person name="Juniper S.K."/>
            <person name="Young C.R."/>
            <person name="Angers B."/>
            <person name="Qian P.Y."/>
        </authorList>
    </citation>
    <scope>NUCLEOTIDE SEQUENCE</scope>
    <source>
        <strain evidence="2">R07B-5</strain>
    </source>
</reference>
<proteinExistence type="predicted"/>
<gene>
    <name evidence="2" type="ORF">NP493_271g03024</name>
</gene>
<dbReference type="Proteomes" id="UP001209878">
    <property type="component" value="Unassembled WGS sequence"/>
</dbReference>
<accession>A0AAD9NXK8</accession>
<feature type="compositionally biased region" description="Low complexity" evidence="1">
    <location>
        <begin position="114"/>
        <end position="124"/>
    </location>
</feature>
<evidence type="ECO:0000256" key="1">
    <source>
        <dbReference type="SAM" id="MobiDB-lite"/>
    </source>
</evidence>
<name>A0AAD9NXK8_RIDPI</name>
<feature type="region of interest" description="Disordered" evidence="1">
    <location>
        <begin position="95"/>
        <end position="137"/>
    </location>
</feature>
<dbReference type="EMBL" id="JAODUO010000270">
    <property type="protein sequence ID" value="KAK2184343.1"/>
    <property type="molecule type" value="Genomic_DNA"/>
</dbReference>
<organism evidence="2 3">
    <name type="scientific">Ridgeia piscesae</name>
    <name type="common">Tubeworm</name>
    <dbReference type="NCBI Taxonomy" id="27915"/>
    <lineage>
        <taxon>Eukaryota</taxon>
        <taxon>Metazoa</taxon>
        <taxon>Spiralia</taxon>
        <taxon>Lophotrochozoa</taxon>
        <taxon>Annelida</taxon>
        <taxon>Polychaeta</taxon>
        <taxon>Sedentaria</taxon>
        <taxon>Canalipalpata</taxon>
        <taxon>Sabellida</taxon>
        <taxon>Siboglinidae</taxon>
        <taxon>Ridgeia</taxon>
    </lineage>
</organism>
<evidence type="ECO:0000313" key="2">
    <source>
        <dbReference type="EMBL" id="KAK2184343.1"/>
    </source>
</evidence>
<dbReference type="AlphaFoldDB" id="A0AAD9NXK8"/>
<keyword evidence="3" id="KW-1185">Reference proteome</keyword>
<protein>
    <submittedName>
        <fullName evidence="2">Uncharacterized protein</fullName>
    </submittedName>
</protein>
<evidence type="ECO:0000313" key="3">
    <source>
        <dbReference type="Proteomes" id="UP001209878"/>
    </source>
</evidence>
<comment type="caution">
    <text evidence="2">The sequence shown here is derived from an EMBL/GenBank/DDBJ whole genome shotgun (WGS) entry which is preliminary data.</text>
</comment>
<sequence>MSYAGDPSAPPGRASIIETVRNKNNKEEVRLRRRLTEYSKELATKIVQIDHDRLDAFDFLRQLRMCESDYMTEFAAFREEKAKLAELMERRDSMSTYDDDSEYDTPVPLSALNGKTTAGQTTGQGAPGDEASGEKPGLTRQRTFLRMVFGRGQSSFLGPVPVAGSGLSPVQQKILHIQQDALLNNKDEKQRAAIMQLRGTAVSGHPHGGRAAREAARRQRQRLRKPITRRIREFYDRVDDLTLDDSDGDVKTGGETAAVTPALPTVGRPRRPVVVIPQTA</sequence>